<dbReference type="PANTHER" id="PTHR13318">
    <property type="entry name" value="PARTNER OF PAIRED, ISOFORM B-RELATED"/>
    <property type="match status" value="1"/>
</dbReference>
<evidence type="ECO:0000313" key="1">
    <source>
        <dbReference type="EMBL" id="KAF9155930.1"/>
    </source>
</evidence>
<dbReference type="GO" id="GO:0031146">
    <property type="term" value="P:SCF-dependent proteasomal ubiquitin-dependent protein catabolic process"/>
    <property type="evidence" value="ECO:0007669"/>
    <property type="project" value="TreeGrafter"/>
</dbReference>
<evidence type="ECO:0008006" key="3">
    <source>
        <dbReference type="Google" id="ProtNLM"/>
    </source>
</evidence>
<dbReference type="AlphaFoldDB" id="A0A9P5S8J5"/>
<dbReference type="OrthoDB" id="2384330at2759"/>
<gene>
    <name evidence="1" type="ORF">BG015_007961</name>
</gene>
<comment type="caution">
    <text evidence="1">The sequence shown here is derived from an EMBL/GenBank/DDBJ whole genome shotgun (WGS) entry which is preliminary data.</text>
</comment>
<evidence type="ECO:0000313" key="2">
    <source>
        <dbReference type="Proteomes" id="UP000748756"/>
    </source>
</evidence>
<dbReference type="SUPFAM" id="SSF52047">
    <property type="entry name" value="RNI-like"/>
    <property type="match status" value="1"/>
</dbReference>
<dbReference type="GO" id="GO:0019005">
    <property type="term" value="C:SCF ubiquitin ligase complex"/>
    <property type="evidence" value="ECO:0007669"/>
    <property type="project" value="TreeGrafter"/>
</dbReference>
<sequence length="508" mass="57339">MPGNALTIPEILTRIGFFLPSWVANPRPNHNGNCGYVPYLDRPRTLLNCMLVSKQWYQVMTPILWYTCLAPRIRAVPAATFERFHHHVRILELKDSNTFFPWSAFQCRQLLDLTITVRSNLDFCKELVRVNPDLKSLWWNGMIGWTKAPLDPELFSGLKRLESLTLIQWDGSGELLAHTLRVVAKTLTNLDLRFITGVKIRDITWTDKGVSPEDIVDSSGRGDSRAGNGCHEQKAKLLKFSLCLPLLRDLSLSLSKGGRLESLVSCCPGLESLVLSAHDRADLDRVAQGIRSSCPKLRSLRVQSYMTPTRILPLLRSCPSTPGLQVLSLYLSHLEADVASVILIHASTLTNLNLTISLSYGPFLPPIVRLLEGCQQLETLSLEVHEGCGIDLLAAFGSRPWGCRRLKTLCLNLAFKLGDTWPPGEGTRRETSSEALEEASRDDEALYDISSARPAMGWLLASGRRDDRLGHTDKLRMLFKMIERFELKDLRFVKWNYRTYMRARPLQS</sequence>
<keyword evidence="2" id="KW-1185">Reference proteome</keyword>
<dbReference type="EMBL" id="JAAAUQ010000044">
    <property type="protein sequence ID" value="KAF9155930.1"/>
    <property type="molecule type" value="Genomic_DNA"/>
</dbReference>
<dbReference type="Gene3D" id="3.80.10.10">
    <property type="entry name" value="Ribonuclease Inhibitor"/>
    <property type="match status" value="1"/>
</dbReference>
<name>A0A9P5S8J5_9FUNG</name>
<dbReference type="InterPro" id="IPR032675">
    <property type="entry name" value="LRR_dom_sf"/>
</dbReference>
<organism evidence="1 2">
    <name type="scientific">Linnemannia schmuckeri</name>
    <dbReference type="NCBI Taxonomy" id="64567"/>
    <lineage>
        <taxon>Eukaryota</taxon>
        <taxon>Fungi</taxon>
        <taxon>Fungi incertae sedis</taxon>
        <taxon>Mucoromycota</taxon>
        <taxon>Mortierellomycotina</taxon>
        <taxon>Mortierellomycetes</taxon>
        <taxon>Mortierellales</taxon>
        <taxon>Mortierellaceae</taxon>
        <taxon>Linnemannia</taxon>
    </lineage>
</organism>
<dbReference type="Proteomes" id="UP000748756">
    <property type="component" value="Unassembled WGS sequence"/>
</dbReference>
<dbReference type="PANTHER" id="PTHR13318:SF95">
    <property type="entry name" value="F-BOX PROTEIN YLR352W"/>
    <property type="match status" value="1"/>
</dbReference>
<protein>
    <recommendedName>
        <fullName evidence="3">F-box domain-containing protein</fullName>
    </recommendedName>
</protein>
<reference evidence="1" key="1">
    <citation type="journal article" date="2020" name="Fungal Divers.">
        <title>Resolving the Mortierellaceae phylogeny through synthesis of multi-gene phylogenetics and phylogenomics.</title>
        <authorList>
            <person name="Vandepol N."/>
            <person name="Liber J."/>
            <person name="Desiro A."/>
            <person name="Na H."/>
            <person name="Kennedy M."/>
            <person name="Barry K."/>
            <person name="Grigoriev I.V."/>
            <person name="Miller A.N."/>
            <person name="O'Donnell K."/>
            <person name="Stajich J.E."/>
            <person name="Bonito G."/>
        </authorList>
    </citation>
    <scope>NUCLEOTIDE SEQUENCE</scope>
    <source>
        <strain evidence="1">NRRL 6426</strain>
    </source>
</reference>
<proteinExistence type="predicted"/>
<accession>A0A9P5S8J5</accession>